<comment type="caution">
    <text evidence="1">The sequence shown here is derived from an EMBL/GenBank/DDBJ whole genome shotgun (WGS) entry which is preliminary data.</text>
</comment>
<evidence type="ECO:0000313" key="1">
    <source>
        <dbReference type="EMBL" id="NGZ77248.1"/>
    </source>
</evidence>
<proteinExistence type="predicted"/>
<accession>A0ABX0FAC8</accession>
<organism evidence="1 2">
    <name type="scientific">Saccharibacillus alkalitolerans</name>
    <dbReference type="NCBI Taxonomy" id="2705290"/>
    <lineage>
        <taxon>Bacteria</taxon>
        <taxon>Bacillati</taxon>
        <taxon>Bacillota</taxon>
        <taxon>Bacilli</taxon>
        <taxon>Bacillales</taxon>
        <taxon>Paenibacillaceae</taxon>
        <taxon>Saccharibacillus</taxon>
    </lineage>
</organism>
<dbReference type="EMBL" id="JAAFGS010000007">
    <property type="protein sequence ID" value="NGZ77248.1"/>
    <property type="molecule type" value="Genomic_DNA"/>
</dbReference>
<reference evidence="1 2" key="1">
    <citation type="submission" date="2020-01" db="EMBL/GenBank/DDBJ databases">
        <title>Polyphasic characterisation and genomic insights into a novel alkali tolerant bacterium VR-M41.</title>
        <authorList>
            <person name="Vemuluri V.R."/>
        </authorList>
    </citation>
    <scope>NUCLEOTIDE SEQUENCE [LARGE SCALE GENOMIC DNA]</scope>
    <source>
        <strain evidence="1 2">VR-M41</strain>
    </source>
</reference>
<protein>
    <submittedName>
        <fullName evidence="1">K(+)-transporting ATPase subunit F</fullName>
    </submittedName>
</protein>
<dbReference type="InterPro" id="IPR011726">
    <property type="entry name" value="KdpF"/>
</dbReference>
<sequence>MIWLLAGVVALLFLYLCYALINPEKF</sequence>
<dbReference type="NCBIfam" id="TIGR02115">
    <property type="entry name" value="potass_kdpF"/>
    <property type="match status" value="1"/>
</dbReference>
<dbReference type="Proteomes" id="UP000800303">
    <property type="component" value="Unassembled WGS sequence"/>
</dbReference>
<dbReference type="Pfam" id="PF09604">
    <property type="entry name" value="Potass_KdpF"/>
    <property type="match status" value="1"/>
</dbReference>
<name>A0ABX0FAC8_9BACL</name>
<evidence type="ECO:0000313" key="2">
    <source>
        <dbReference type="Proteomes" id="UP000800303"/>
    </source>
</evidence>
<gene>
    <name evidence="1" type="primary">kdpF</name>
    <name evidence="1" type="ORF">GYN08_18310</name>
</gene>
<dbReference type="RefSeq" id="WP_166277489.1">
    <property type="nucleotide sequence ID" value="NZ_JAAFGS010000007.1"/>
</dbReference>
<keyword evidence="2" id="KW-1185">Reference proteome</keyword>